<protein>
    <recommendedName>
        <fullName evidence="3">Transcriptional regulator</fullName>
    </recommendedName>
</protein>
<accession>A0AAV4YHL2</accession>
<gene>
    <name evidence="1" type="ORF">KAM343_04310</name>
</gene>
<reference evidence="1" key="1">
    <citation type="submission" date="2021-07" db="EMBL/GenBank/DDBJ databases">
        <title>Draft genome sequence of carbapenem-resistant Aeromonas spp. in Japan.</title>
        <authorList>
            <person name="Maehana S."/>
            <person name="Suzuki M."/>
            <person name="Kitasato H."/>
        </authorList>
    </citation>
    <scope>NUCLEOTIDE SEQUENCE</scope>
    <source>
        <strain evidence="1">KAM343</strain>
    </source>
</reference>
<dbReference type="RefSeq" id="WP_223945566.1">
    <property type="nucleotide sequence ID" value="NZ_BPNI01000004.1"/>
</dbReference>
<evidence type="ECO:0008006" key="3">
    <source>
        <dbReference type="Google" id="ProtNLM"/>
    </source>
</evidence>
<name>A0AAV4YHL2_AERCA</name>
<dbReference type="Proteomes" id="UP000886939">
    <property type="component" value="Unassembled WGS sequence"/>
</dbReference>
<dbReference type="AlphaFoldDB" id="A0AAV4YHL2"/>
<organism evidence="1 2">
    <name type="scientific">Aeromonas caviae</name>
    <name type="common">Aeromonas punctata</name>
    <dbReference type="NCBI Taxonomy" id="648"/>
    <lineage>
        <taxon>Bacteria</taxon>
        <taxon>Pseudomonadati</taxon>
        <taxon>Pseudomonadota</taxon>
        <taxon>Gammaproteobacteria</taxon>
        <taxon>Aeromonadales</taxon>
        <taxon>Aeromonadaceae</taxon>
        <taxon>Aeromonas</taxon>
    </lineage>
</organism>
<proteinExistence type="predicted"/>
<evidence type="ECO:0000313" key="1">
    <source>
        <dbReference type="EMBL" id="GJA39635.1"/>
    </source>
</evidence>
<dbReference type="EMBL" id="BPNI01000004">
    <property type="protein sequence ID" value="GJA39635.1"/>
    <property type="molecule type" value="Genomic_DNA"/>
</dbReference>
<sequence>MKHDEVIAKARAQAAIDGKPSQGIGAVGATNRMAKDYWDRKLSLKEVSVLLNVTMSALKVGIATGTLPDGRTCPRVSAVTGSRVMFFDGVEVKAVMEQKRR</sequence>
<comment type="caution">
    <text evidence="1">The sequence shown here is derived from an EMBL/GenBank/DDBJ whole genome shotgun (WGS) entry which is preliminary data.</text>
</comment>
<evidence type="ECO:0000313" key="2">
    <source>
        <dbReference type="Proteomes" id="UP000886939"/>
    </source>
</evidence>